<evidence type="ECO:0000256" key="7">
    <source>
        <dbReference type="ARBA" id="ARBA00022989"/>
    </source>
</evidence>
<dbReference type="InterPro" id="IPR050739">
    <property type="entry name" value="MFP"/>
</dbReference>
<keyword evidence="5 9" id="KW-0997">Cell inner membrane</keyword>
<evidence type="ECO:0000256" key="3">
    <source>
        <dbReference type="ARBA" id="ARBA00022448"/>
    </source>
</evidence>
<evidence type="ECO:0000256" key="5">
    <source>
        <dbReference type="ARBA" id="ARBA00022519"/>
    </source>
</evidence>
<dbReference type="SUPFAM" id="SSF51230">
    <property type="entry name" value="Single hybrid motif"/>
    <property type="match status" value="1"/>
</dbReference>
<comment type="subcellular location">
    <subcellularLocation>
        <location evidence="1 9">Cell inner membrane</location>
        <topology evidence="1 9">Single-pass membrane protein</topology>
    </subcellularLocation>
</comment>
<dbReference type="Pfam" id="PF26002">
    <property type="entry name" value="Beta-barrel_AprE"/>
    <property type="match status" value="1"/>
</dbReference>
<keyword evidence="4 9" id="KW-1003">Cell membrane</keyword>
<evidence type="ECO:0000256" key="2">
    <source>
        <dbReference type="ARBA" id="ARBA00009477"/>
    </source>
</evidence>
<dbReference type="GO" id="GO:0015031">
    <property type="term" value="P:protein transport"/>
    <property type="evidence" value="ECO:0007669"/>
    <property type="project" value="InterPro"/>
</dbReference>
<evidence type="ECO:0000259" key="11">
    <source>
        <dbReference type="Pfam" id="PF26002"/>
    </source>
</evidence>
<dbReference type="PANTHER" id="PTHR30386:SF17">
    <property type="entry name" value="ALKALINE PROTEASE SECRETION PROTEIN APRE"/>
    <property type="match status" value="1"/>
</dbReference>
<dbReference type="InterPro" id="IPR011053">
    <property type="entry name" value="Single_hybrid_motif"/>
</dbReference>
<dbReference type="InterPro" id="IPR058781">
    <property type="entry name" value="HH_AprE-like"/>
</dbReference>
<keyword evidence="8" id="KW-0472">Membrane</keyword>
<feature type="domain" description="AprE-like long alpha-helical hairpin" evidence="10">
    <location>
        <begin position="74"/>
        <end position="258"/>
    </location>
</feature>
<dbReference type="InterPro" id="IPR058982">
    <property type="entry name" value="Beta-barrel_AprE"/>
</dbReference>
<dbReference type="PRINTS" id="PR01490">
    <property type="entry name" value="RTXTOXIND"/>
</dbReference>
<evidence type="ECO:0000256" key="6">
    <source>
        <dbReference type="ARBA" id="ARBA00022692"/>
    </source>
</evidence>
<evidence type="ECO:0000256" key="1">
    <source>
        <dbReference type="ARBA" id="ARBA00004377"/>
    </source>
</evidence>
<reference evidence="12" key="1">
    <citation type="submission" date="2023-03" db="EMBL/GenBank/DDBJ databases">
        <title>Andean soil-derived lignocellulolytic bacterial consortium as a source of novel taxa and putative plastic-active enzymes.</title>
        <authorList>
            <person name="Diaz-Garcia L."/>
            <person name="Chuvochina M."/>
            <person name="Feuerriegel G."/>
            <person name="Bunk B."/>
            <person name="Sproer C."/>
            <person name="Streit W.R."/>
            <person name="Rodriguez L.M."/>
            <person name="Overmann J."/>
            <person name="Jimenez D.J."/>
        </authorList>
    </citation>
    <scope>NUCLEOTIDE SEQUENCE</scope>
    <source>
        <strain evidence="12">MAG 4196</strain>
    </source>
</reference>
<proteinExistence type="inferred from homology"/>
<dbReference type="Pfam" id="PF25994">
    <property type="entry name" value="HH_AprE"/>
    <property type="match status" value="1"/>
</dbReference>
<evidence type="ECO:0000313" key="13">
    <source>
        <dbReference type="Proteomes" id="UP001217476"/>
    </source>
</evidence>
<evidence type="ECO:0000256" key="9">
    <source>
        <dbReference type="RuleBase" id="RU365093"/>
    </source>
</evidence>
<organism evidence="12 13">
    <name type="scientific">Candidatus Devosia phytovorans</name>
    <dbReference type="NCBI Taxonomy" id="3121372"/>
    <lineage>
        <taxon>Bacteria</taxon>
        <taxon>Pseudomonadati</taxon>
        <taxon>Pseudomonadota</taxon>
        <taxon>Alphaproteobacteria</taxon>
        <taxon>Hyphomicrobiales</taxon>
        <taxon>Devosiaceae</taxon>
        <taxon>Devosia</taxon>
    </lineage>
</organism>
<dbReference type="Proteomes" id="UP001217476">
    <property type="component" value="Chromosome"/>
</dbReference>
<evidence type="ECO:0000256" key="4">
    <source>
        <dbReference type="ARBA" id="ARBA00022475"/>
    </source>
</evidence>
<gene>
    <name evidence="12" type="ORF">P0Y65_19675</name>
</gene>
<dbReference type="EMBL" id="CP119312">
    <property type="protein sequence ID" value="WEK04369.1"/>
    <property type="molecule type" value="Genomic_DNA"/>
</dbReference>
<accession>A0AAJ5VVW4</accession>
<protein>
    <recommendedName>
        <fullName evidence="9">Membrane fusion protein (MFP) family protein</fullName>
    </recommendedName>
</protein>
<evidence type="ECO:0000313" key="12">
    <source>
        <dbReference type="EMBL" id="WEK04369.1"/>
    </source>
</evidence>
<dbReference type="AlphaFoldDB" id="A0AAJ5VVW4"/>
<sequence length="416" mass="45292">MGALLGLVGVTFAWATTFSISGAVIGKGQVQASANRIAVQHPRGGVVAEILATDGDRVKSGDVVLRLENTQLGAELAATESGLFEILANEARLEAELQDRHEVEPQPILQEAIRKNPELQDMLQQQQDQLDAHYESVATQVSLLEEETQQIDEQAIGEQATLDAKVEELALLENELAVATESLSNGLITKTVVTTFQQEVIAAKGEIGRLMSKVAELKGMVSGQQLKLNAVPLDAKKLSADQLNLLRQQSAKLIEDRNAILSSISQLDVRTPVSGMVFDSQVLGPRSIVEAAKPIMYIVPDDQPMLIVVRVEAIDIDQVEIGQRSALRFTTFNRRATPMIDGTVTAISADAFTDERTQGFYYYVDVALVEEELVKLGDVSLISGMPVEAFLTTESRSPASYVVKPIVDYFAKAFRD</sequence>
<dbReference type="InterPro" id="IPR010129">
    <property type="entry name" value="T1SS_HlyD"/>
</dbReference>
<feature type="domain" description="AprE-like beta-barrel" evidence="11">
    <location>
        <begin position="306"/>
        <end position="393"/>
    </location>
</feature>
<evidence type="ECO:0000259" key="10">
    <source>
        <dbReference type="Pfam" id="PF25994"/>
    </source>
</evidence>
<dbReference type="PANTHER" id="PTHR30386">
    <property type="entry name" value="MEMBRANE FUSION SUBUNIT OF EMRAB-TOLC MULTIDRUG EFFLUX PUMP"/>
    <property type="match status" value="1"/>
</dbReference>
<evidence type="ECO:0000256" key="8">
    <source>
        <dbReference type="ARBA" id="ARBA00023136"/>
    </source>
</evidence>
<keyword evidence="6" id="KW-0812">Transmembrane</keyword>
<name>A0AAJ5VVW4_9HYPH</name>
<dbReference type="NCBIfam" id="TIGR01843">
    <property type="entry name" value="type_I_hlyD"/>
    <property type="match status" value="1"/>
</dbReference>
<keyword evidence="7" id="KW-1133">Transmembrane helix</keyword>
<dbReference type="Gene3D" id="2.40.50.100">
    <property type="match status" value="1"/>
</dbReference>
<dbReference type="GO" id="GO:0005886">
    <property type="term" value="C:plasma membrane"/>
    <property type="evidence" value="ECO:0007669"/>
    <property type="project" value="UniProtKB-SubCell"/>
</dbReference>
<dbReference type="Gene3D" id="2.40.30.170">
    <property type="match status" value="1"/>
</dbReference>
<comment type="similarity">
    <text evidence="2 9">Belongs to the membrane fusion protein (MFP) (TC 8.A.1) family.</text>
</comment>
<keyword evidence="3 9" id="KW-0813">Transport</keyword>